<protein>
    <submittedName>
        <fullName evidence="2">Uncharacterized protein</fullName>
    </submittedName>
</protein>
<dbReference type="RefSeq" id="WP_348263423.1">
    <property type="nucleotide sequence ID" value="NZ_CP121196.1"/>
</dbReference>
<dbReference type="EMBL" id="CP121196">
    <property type="protein sequence ID" value="XBH18200.1"/>
    <property type="molecule type" value="Genomic_DNA"/>
</dbReference>
<dbReference type="AlphaFoldDB" id="A0AAU7DMC2"/>
<gene>
    <name evidence="2" type="ORF">P8935_02445</name>
</gene>
<evidence type="ECO:0000313" key="2">
    <source>
        <dbReference type="EMBL" id="XBH18200.1"/>
    </source>
</evidence>
<feature type="region of interest" description="Disordered" evidence="1">
    <location>
        <begin position="36"/>
        <end position="67"/>
    </location>
</feature>
<name>A0AAU7DMC2_9BACT</name>
<proteinExistence type="predicted"/>
<sequence>MANDSQKSKTHSAGTWWPRTSGILILLLAGCRHESAPTTAQTTSQSGGNITQASPSHQTPMASHGSGYAHVTYRSNVRIMEAEEGKKTLIGVSTNGASLLFDSSSATAHSLHAGDVLLIKGLMARTVLGAESTPDGIVVLTQHALITDVIQDGEIKIQAPVRFGAVRAANEQDVPPLPTWLNLFATPAYAQSPTGEMAKSAEAKGSMDAYGNMIKGMFSSVVSGWDTTFQATPAEGQTNLNITLKRNVGGFAALITGQGSISNFQFDSMINIKQSVLQNMDTSFNNLNGQMNFQWQVAKDDGGVMAEESRIKLPGAIEVPLSEFLDGLPMYLEVSGAILIHPAITGGKEITKGQFQIRYDGNQHFQVKSGNVNTDGSLSGDIQLGDHQDISPTAPLGMVVAFAAPRVELTLGLNKIYDESEIKKAADIVDKIADTVAKHLLNAQQYANYQQNGLHLGDTFKNALSTDGAAFFQMIGTSASSYSGMSSISPCARYDLNLVAQVGASAEVWGKTYASTNKEIFRKGMTRVDPPGMRLCENIGKS</sequence>
<accession>A0AAU7DMC2</accession>
<reference evidence="2" key="1">
    <citation type="submission" date="2023-03" db="EMBL/GenBank/DDBJ databases">
        <title>Edaphobacter sp.</title>
        <authorList>
            <person name="Huber K.J."/>
            <person name="Papendorf J."/>
            <person name="Pilke C."/>
            <person name="Bunk B."/>
            <person name="Sproeer C."/>
            <person name="Pester M."/>
        </authorList>
    </citation>
    <scope>NUCLEOTIDE SEQUENCE</scope>
    <source>
        <strain evidence="2">DSM 110680</strain>
    </source>
</reference>
<organism evidence="2">
    <name type="scientific">Telmatobacter sp. DSM 110680</name>
    <dbReference type="NCBI Taxonomy" id="3036704"/>
    <lineage>
        <taxon>Bacteria</taxon>
        <taxon>Pseudomonadati</taxon>
        <taxon>Acidobacteriota</taxon>
        <taxon>Terriglobia</taxon>
        <taxon>Terriglobales</taxon>
        <taxon>Acidobacteriaceae</taxon>
        <taxon>Telmatobacter</taxon>
    </lineage>
</organism>
<evidence type="ECO:0000256" key="1">
    <source>
        <dbReference type="SAM" id="MobiDB-lite"/>
    </source>
</evidence>
<dbReference type="PROSITE" id="PS51257">
    <property type="entry name" value="PROKAR_LIPOPROTEIN"/>
    <property type="match status" value="1"/>
</dbReference>
<feature type="compositionally biased region" description="Polar residues" evidence="1">
    <location>
        <begin position="47"/>
        <end position="61"/>
    </location>
</feature>
<feature type="compositionally biased region" description="Low complexity" evidence="1">
    <location>
        <begin position="36"/>
        <end position="46"/>
    </location>
</feature>